<feature type="signal peptide" evidence="1">
    <location>
        <begin position="1"/>
        <end position="26"/>
    </location>
</feature>
<dbReference type="SMART" id="SM00710">
    <property type="entry name" value="PbH1"/>
    <property type="match status" value="8"/>
</dbReference>
<dbReference type="PANTHER" id="PTHR36453:SF1">
    <property type="entry name" value="RIGHT HANDED BETA HELIX DOMAIN-CONTAINING PROTEIN"/>
    <property type="match status" value="1"/>
</dbReference>
<proteinExistence type="predicted"/>
<dbReference type="SUPFAM" id="SSF51126">
    <property type="entry name" value="Pectin lyase-like"/>
    <property type="match status" value="1"/>
</dbReference>
<accession>A0ABT5IBY2</accession>
<evidence type="ECO:0000256" key="1">
    <source>
        <dbReference type="SAM" id="SignalP"/>
    </source>
</evidence>
<dbReference type="Pfam" id="PF13229">
    <property type="entry name" value="Beta_helix"/>
    <property type="match status" value="1"/>
</dbReference>
<dbReference type="InterPro" id="IPR039448">
    <property type="entry name" value="Beta_helix"/>
</dbReference>
<dbReference type="InterPro" id="IPR012334">
    <property type="entry name" value="Pectin_lyas_fold"/>
</dbReference>
<dbReference type="PANTHER" id="PTHR36453">
    <property type="entry name" value="SECRETED PROTEIN-RELATED"/>
    <property type="match status" value="1"/>
</dbReference>
<evidence type="ECO:0000313" key="3">
    <source>
        <dbReference type="EMBL" id="MDC7693697.1"/>
    </source>
</evidence>
<feature type="chain" id="PRO_5045250146" evidence="1">
    <location>
        <begin position="27"/>
        <end position="715"/>
    </location>
</feature>
<keyword evidence="1" id="KW-0732">Signal</keyword>
<reference evidence="3 4" key="1">
    <citation type="submission" date="2023-01" db="EMBL/GenBank/DDBJ databases">
        <title>Novel species of the genus Asticcacaulis isolated from rivers.</title>
        <authorList>
            <person name="Lu H."/>
        </authorList>
    </citation>
    <scope>NUCLEOTIDE SEQUENCE [LARGE SCALE GENOMIC DNA]</scope>
    <source>
        <strain evidence="3 4">DXS10W</strain>
    </source>
</reference>
<dbReference type="Proteomes" id="UP001216595">
    <property type="component" value="Unassembled WGS sequence"/>
</dbReference>
<dbReference type="InterPro" id="IPR006626">
    <property type="entry name" value="PbH1"/>
</dbReference>
<sequence length="715" mass="76550">MKTRRFVTKALGIIGAGLVLPGGVGAATGLDLHVAPDGDDAADGSAARPLRTLTGARDRLRTLRRGGVSAPCCVSLHSGTYFINEPFQLTAEDSGTAQAPVTYRALPGAEVRLFGGVRLSAQSARRIDDINLLARVRPQVRGNLVAFDFAAAGVNLPPALPPVFEDNGGLFSVIHKGEKLPQSRWPKGGYTTIAEVLDSGIAPPRGGTFRYRGDHPATWAAAVKKGELWLTGFWRVPFSVQSVKVASLDTAARTITLAAPVSLGIGSKYTPLINGTRKGDGKEPYYAFNLPEEIEAPGEWCYDYAGRRLLIWLPEPSASLEVTTLNTPMIHLSGVSHVRFSGFEIAGGRAGAMRIDGGWEIALEALRLRNIGGGAIDMVGGFGHSVRGCDLEHIGRFAVRVTCGDRKTLTPGDVVIENNHIRNFGEEARISPAIALNGVGNRVRNNLIHDGPNAGIVYQGNDLLIERNEIHHIGLDSGDLGGIYTNGDWAGLGNIVRHNFIHSSAGANGVYIDDGASGHRVEGNICFRLASGPFIGGGHGNQIIGNLVMACRLGLHLDDRGVSRNYGLHSSHLGRLFNQLNTAEPPWSSRYGEVLNTLKMSPQLPTGNVLEKNILINTQKPFDLARSVTIDTASNAVFDRDPGLTNPADFDLSPAVKTRAVAGLSPLAAIPFDRIGLYVDALRKALPPDLQQSRHALRQGRILFDSQTDIEASNR</sequence>
<dbReference type="RefSeq" id="WP_272740447.1">
    <property type="nucleotide sequence ID" value="NZ_JAQQKW010000002.1"/>
</dbReference>
<name>A0ABT5IBY2_9CAUL</name>
<dbReference type="EMBL" id="JAQQKW010000002">
    <property type="protein sequence ID" value="MDC7693697.1"/>
    <property type="molecule type" value="Genomic_DNA"/>
</dbReference>
<organism evidence="3 4">
    <name type="scientific">Asticcacaulis currens</name>
    <dbReference type="NCBI Taxonomy" id="2984210"/>
    <lineage>
        <taxon>Bacteria</taxon>
        <taxon>Pseudomonadati</taxon>
        <taxon>Pseudomonadota</taxon>
        <taxon>Alphaproteobacteria</taxon>
        <taxon>Caulobacterales</taxon>
        <taxon>Caulobacteraceae</taxon>
        <taxon>Asticcacaulis</taxon>
    </lineage>
</organism>
<dbReference type="InterPro" id="IPR011050">
    <property type="entry name" value="Pectin_lyase_fold/virulence"/>
</dbReference>
<comment type="caution">
    <text evidence="3">The sequence shown here is derived from an EMBL/GenBank/DDBJ whole genome shotgun (WGS) entry which is preliminary data.</text>
</comment>
<protein>
    <submittedName>
        <fullName evidence="3">Right-handed parallel beta-helix repeat-containing protein</fullName>
    </submittedName>
</protein>
<evidence type="ECO:0000259" key="2">
    <source>
        <dbReference type="Pfam" id="PF13229"/>
    </source>
</evidence>
<dbReference type="Gene3D" id="2.160.20.10">
    <property type="entry name" value="Single-stranded right-handed beta-helix, Pectin lyase-like"/>
    <property type="match status" value="2"/>
</dbReference>
<keyword evidence="4" id="KW-1185">Reference proteome</keyword>
<feature type="domain" description="Right handed beta helix" evidence="2">
    <location>
        <begin position="433"/>
        <end position="561"/>
    </location>
</feature>
<gene>
    <name evidence="3" type="ORF">PQU94_05310</name>
</gene>
<evidence type="ECO:0000313" key="4">
    <source>
        <dbReference type="Proteomes" id="UP001216595"/>
    </source>
</evidence>